<proteinExistence type="predicted"/>
<dbReference type="AlphaFoldDB" id="A0A1F6AI58"/>
<protein>
    <submittedName>
        <fullName evidence="1">Uncharacterized protein</fullName>
    </submittedName>
</protein>
<gene>
    <name evidence="1" type="ORF">A3A79_04320</name>
</gene>
<name>A0A1F6AI58_9BACT</name>
<evidence type="ECO:0000313" key="2">
    <source>
        <dbReference type="Proteomes" id="UP000178759"/>
    </source>
</evidence>
<evidence type="ECO:0000313" key="1">
    <source>
        <dbReference type="EMBL" id="OGG24381.1"/>
    </source>
</evidence>
<dbReference type="EMBL" id="MFJV01000001">
    <property type="protein sequence ID" value="OGG24381.1"/>
    <property type="molecule type" value="Genomic_DNA"/>
</dbReference>
<dbReference type="STRING" id="1798392.A3A79_04320"/>
<reference evidence="1 2" key="1">
    <citation type="journal article" date="2016" name="Nat. Commun.">
        <title>Thousands of microbial genomes shed light on interconnected biogeochemical processes in an aquifer system.</title>
        <authorList>
            <person name="Anantharaman K."/>
            <person name="Brown C.T."/>
            <person name="Hug L.A."/>
            <person name="Sharon I."/>
            <person name="Castelle C.J."/>
            <person name="Probst A.J."/>
            <person name="Thomas B.C."/>
            <person name="Singh A."/>
            <person name="Wilkins M.J."/>
            <person name="Karaoz U."/>
            <person name="Brodie E.L."/>
            <person name="Williams K.H."/>
            <person name="Hubbard S.S."/>
            <person name="Banfield J.F."/>
        </authorList>
    </citation>
    <scope>NUCLEOTIDE SEQUENCE [LARGE SCALE GENOMIC DNA]</scope>
</reference>
<accession>A0A1F6AI58</accession>
<sequence length="268" mass="30040">MSKPEMSEMPVYVPNYFQPDQFHYFAETNWGSGKSRLEYPEISQLPSHLEMFILGHFAACPTITDVGDAYLPAAQAANWILNRYDSCNRGTRHLLLPIAEELNPDLHKQISVTIDRLPEEPVGKHDKGFVPPIHSAKITFMGTPVGYGGAREVYLLTRFTDLQAIRGSAEYMKAINRCVGDAGTPAELLVNLALSAIKFADADKFSALDHAVARGKIDEENNRKEYAKVVYEFIKKAPWVISFVNNLPSSDPEKAKFNETFYGLLKLI</sequence>
<dbReference type="Proteomes" id="UP000178759">
    <property type="component" value="Unassembled WGS sequence"/>
</dbReference>
<organism evidence="1 2">
    <name type="scientific">Candidatus Gottesmanbacteria bacterium RIFCSPLOWO2_01_FULL_43_11b</name>
    <dbReference type="NCBI Taxonomy" id="1798392"/>
    <lineage>
        <taxon>Bacteria</taxon>
        <taxon>Candidatus Gottesmaniibacteriota</taxon>
    </lineage>
</organism>
<comment type="caution">
    <text evidence="1">The sequence shown here is derived from an EMBL/GenBank/DDBJ whole genome shotgun (WGS) entry which is preliminary data.</text>
</comment>